<evidence type="ECO:0000313" key="1">
    <source>
        <dbReference type="EMBL" id="ACO62561.1"/>
    </source>
</evidence>
<name>C1E3J5_MICCC</name>
<accession>C1E3J5</accession>
<reference evidence="1 2" key="1">
    <citation type="journal article" date="2009" name="Science">
        <title>Green evolution and dynamic adaptations revealed by genomes of the marine picoeukaryotes Micromonas.</title>
        <authorList>
            <person name="Worden A.Z."/>
            <person name="Lee J.H."/>
            <person name="Mock T."/>
            <person name="Rouze P."/>
            <person name="Simmons M.P."/>
            <person name="Aerts A.L."/>
            <person name="Allen A.E."/>
            <person name="Cuvelier M.L."/>
            <person name="Derelle E."/>
            <person name="Everett M.V."/>
            <person name="Foulon E."/>
            <person name="Grimwood J."/>
            <person name="Gundlach H."/>
            <person name="Henrissat B."/>
            <person name="Napoli C."/>
            <person name="McDonald S.M."/>
            <person name="Parker M.S."/>
            <person name="Rombauts S."/>
            <person name="Salamov A."/>
            <person name="Von Dassow P."/>
            <person name="Badger J.H."/>
            <person name="Coutinho P.M."/>
            <person name="Demir E."/>
            <person name="Dubchak I."/>
            <person name="Gentemann C."/>
            <person name="Eikrem W."/>
            <person name="Gready J.E."/>
            <person name="John U."/>
            <person name="Lanier W."/>
            <person name="Lindquist E.A."/>
            <person name="Lucas S."/>
            <person name="Mayer K.F."/>
            <person name="Moreau H."/>
            <person name="Not F."/>
            <person name="Otillar R."/>
            <person name="Panaud O."/>
            <person name="Pangilinan J."/>
            <person name="Paulsen I."/>
            <person name="Piegu B."/>
            <person name="Poliakov A."/>
            <person name="Robbens S."/>
            <person name="Schmutz J."/>
            <person name="Toulza E."/>
            <person name="Wyss T."/>
            <person name="Zelensky A."/>
            <person name="Zhou K."/>
            <person name="Armbrust E.V."/>
            <person name="Bhattacharya D."/>
            <person name="Goodenough U.W."/>
            <person name="Van de Peer Y."/>
            <person name="Grigoriev I.V."/>
        </authorList>
    </citation>
    <scope>NUCLEOTIDE SEQUENCE [LARGE SCALE GENOMIC DNA]</scope>
    <source>
        <strain evidence="2">RCC299 / NOUM17</strain>
    </source>
</reference>
<evidence type="ECO:0000313" key="2">
    <source>
        <dbReference type="Proteomes" id="UP000002009"/>
    </source>
</evidence>
<dbReference type="eggNOG" id="ENOG502SBC3">
    <property type="taxonomic scope" value="Eukaryota"/>
</dbReference>
<proteinExistence type="predicted"/>
<dbReference type="InterPro" id="IPR029063">
    <property type="entry name" value="SAM-dependent_MTases_sf"/>
</dbReference>
<evidence type="ECO:0008006" key="3">
    <source>
        <dbReference type="Google" id="ProtNLM"/>
    </source>
</evidence>
<dbReference type="EMBL" id="CP001325">
    <property type="protein sequence ID" value="ACO62561.1"/>
    <property type="molecule type" value="Genomic_DNA"/>
</dbReference>
<dbReference type="InParanoid" id="C1E3J5"/>
<sequence length="295" mass="31098">MAAALLSVVAPNRGRPAARLQRRAASASNAGSGVPSSSFEVTPAHIAKGEVAREWIADVFENVDYELALSSSDAIEASGEYVRREDEDEELRYGEFDMGFFVAVVEACEPMLAEMEGRMHPSGAPGAFVDVGSGRGQIPVLAAALRPWSRCAGLEYVPVLHAIAEQAPTCLENLAASEAALFDESRAAERLNAMPSFDSPAPLSFTRGDMYDAGALTDATRGASMVFMFSTKFAVDGDGRLAVSPNLRPALASGAVVVTVNNELATADGFELVARMDGPDGERSGGSTAYVWRAV</sequence>
<dbReference type="Proteomes" id="UP000002009">
    <property type="component" value="Chromosome 4"/>
</dbReference>
<dbReference type="SUPFAM" id="SSF53335">
    <property type="entry name" value="S-adenosyl-L-methionine-dependent methyltransferases"/>
    <property type="match status" value="1"/>
</dbReference>
<dbReference type="OrthoDB" id="443402at2759"/>
<protein>
    <recommendedName>
        <fullName evidence="3">DOT1 domain-containing protein</fullName>
    </recommendedName>
</protein>
<dbReference type="Gene3D" id="3.40.50.150">
    <property type="entry name" value="Vaccinia Virus protein VP39"/>
    <property type="match status" value="1"/>
</dbReference>
<organism evidence="1 2">
    <name type="scientific">Micromonas commoda (strain RCC299 / NOUM17 / CCMP2709)</name>
    <name type="common">Picoplanktonic green alga</name>
    <dbReference type="NCBI Taxonomy" id="296587"/>
    <lineage>
        <taxon>Eukaryota</taxon>
        <taxon>Viridiplantae</taxon>
        <taxon>Chlorophyta</taxon>
        <taxon>Mamiellophyceae</taxon>
        <taxon>Mamiellales</taxon>
        <taxon>Mamiellaceae</taxon>
        <taxon>Micromonas</taxon>
    </lineage>
</organism>
<dbReference type="RefSeq" id="XP_002501303.1">
    <property type="nucleotide sequence ID" value="XM_002501257.1"/>
</dbReference>
<dbReference type="KEGG" id="mis:MICPUN_57704"/>
<gene>
    <name evidence="1" type="ORF">MICPUN_57704</name>
</gene>
<dbReference type="GeneID" id="8242977"/>
<keyword evidence="2" id="KW-1185">Reference proteome</keyword>
<dbReference type="AlphaFoldDB" id="C1E3J5"/>